<evidence type="ECO:0000256" key="2">
    <source>
        <dbReference type="ARBA" id="ARBA00023186"/>
    </source>
</evidence>
<comment type="function">
    <text evidence="3 4">Participates actively in the response to hyperosmotic and heat shock by preventing the aggregation of stress-denatured proteins, in association with DnaK and GrpE. It is the nucleotide exchange factor for DnaK and may function as a thermosensor. Unfolded proteins bind initially to DnaJ; upon interaction with the DnaJ-bound protein, DnaK hydrolyzes its bound ATP, resulting in the formation of a stable complex. GrpE releases ADP from DnaK; ATP binding to DnaK triggers the release of the substrate protein, thus completing the reaction cycle. Several rounds of ATP-dependent interactions between DnaJ, DnaK and GrpE are required for fully efficient folding.</text>
</comment>
<reference evidence="8" key="1">
    <citation type="submission" date="2019-06" db="EMBL/GenBank/DDBJ databases">
        <title>Alistipes onderdonkii subsp. vulgaris subsp. nov., Alistipes dispar sp. nov. and Alistipes communis sp. nov., isolated from human faeces, and creation of Alistipes onderdonkii subsp. onderdonkii subsp. nov.</title>
        <authorList>
            <person name="Sakamoto M."/>
            <person name="Ikeyama N."/>
            <person name="Ogata Y."/>
            <person name="Suda W."/>
            <person name="Iino T."/>
            <person name="Hattori M."/>
            <person name="Ohkuma M."/>
        </authorList>
    </citation>
    <scope>NUCLEOTIDE SEQUENCE [LARGE SCALE GENOMIC DNA]</scope>
    <source>
        <strain evidence="8">5CPEGH6</strain>
    </source>
</reference>
<gene>
    <name evidence="3 7" type="primary">grpE</name>
    <name evidence="7" type="ORF">A5CPEGH6_06280</name>
</gene>
<evidence type="ECO:0000256" key="4">
    <source>
        <dbReference type="RuleBase" id="RU000639"/>
    </source>
</evidence>
<dbReference type="Pfam" id="PF01025">
    <property type="entry name" value="GrpE"/>
    <property type="match status" value="1"/>
</dbReference>
<accession>A0A4Y1WYE6</accession>
<dbReference type="PANTHER" id="PTHR21237">
    <property type="entry name" value="GRPE PROTEIN"/>
    <property type="match status" value="1"/>
</dbReference>
<keyword evidence="3" id="KW-0963">Cytoplasm</keyword>
<dbReference type="GO" id="GO:0051082">
    <property type="term" value="F:unfolded protein binding"/>
    <property type="evidence" value="ECO:0007669"/>
    <property type="project" value="TreeGrafter"/>
</dbReference>
<evidence type="ECO:0000256" key="5">
    <source>
        <dbReference type="RuleBase" id="RU004478"/>
    </source>
</evidence>
<dbReference type="InterPro" id="IPR013805">
    <property type="entry name" value="GrpE_CC"/>
</dbReference>
<dbReference type="GO" id="GO:0005737">
    <property type="term" value="C:cytoplasm"/>
    <property type="evidence" value="ECO:0007669"/>
    <property type="project" value="UniProtKB-SubCell"/>
</dbReference>
<comment type="similarity">
    <text evidence="1 3 5">Belongs to the GrpE family.</text>
</comment>
<dbReference type="Gene3D" id="2.30.22.10">
    <property type="entry name" value="Head domain of nucleotide exchange factor GrpE"/>
    <property type="match status" value="1"/>
</dbReference>
<dbReference type="AlphaFoldDB" id="A0A4Y1WYE6"/>
<evidence type="ECO:0000313" key="7">
    <source>
        <dbReference type="EMBL" id="BBL05990.1"/>
    </source>
</evidence>
<dbReference type="GO" id="GO:0006457">
    <property type="term" value="P:protein folding"/>
    <property type="evidence" value="ECO:0007669"/>
    <property type="project" value="InterPro"/>
</dbReference>
<name>A0A4Y1WYE6_9BACT</name>
<dbReference type="GO" id="GO:0051087">
    <property type="term" value="F:protein-folding chaperone binding"/>
    <property type="evidence" value="ECO:0007669"/>
    <property type="project" value="InterPro"/>
</dbReference>
<dbReference type="InterPro" id="IPR009012">
    <property type="entry name" value="GrpE_head"/>
</dbReference>
<dbReference type="GO" id="GO:0042803">
    <property type="term" value="F:protein homodimerization activity"/>
    <property type="evidence" value="ECO:0007669"/>
    <property type="project" value="InterPro"/>
</dbReference>
<dbReference type="EMBL" id="AP019736">
    <property type="protein sequence ID" value="BBL05990.1"/>
    <property type="molecule type" value="Genomic_DNA"/>
</dbReference>
<comment type="subcellular location">
    <subcellularLocation>
        <location evidence="3">Cytoplasm</location>
    </subcellularLocation>
</comment>
<dbReference type="GeneID" id="98672603"/>
<dbReference type="PROSITE" id="PS01071">
    <property type="entry name" value="GRPE"/>
    <property type="match status" value="1"/>
</dbReference>
<dbReference type="InterPro" id="IPR000740">
    <property type="entry name" value="GrpE"/>
</dbReference>
<proteinExistence type="inferred from homology"/>
<dbReference type="RefSeq" id="WP_141427849.1">
    <property type="nucleotide sequence ID" value="NZ_AP019736.1"/>
</dbReference>
<feature type="coiled-coil region" evidence="6">
    <location>
        <begin position="57"/>
        <end position="84"/>
    </location>
</feature>
<evidence type="ECO:0000256" key="6">
    <source>
        <dbReference type="SAM" id="Coils"/>
    </source>
</evidence>
<keyword evidence="2 3" id="KW-0143">Chaperone</keyword>
<dbReference type="KEGG" id="ada:A5CPEGH6_06280"/>
<keyword evidence="8" id="KW-1185">Reference proteome</keyword>
<dbReference type="SUPFAM" id="SSF58014">
    <property type="entry name" value="Coiled-coil domain of nucleotide exchange factor GrpE"/>
    <property type="match status" value="1"/>
</dbReference>
<dbReference type="PANTHER" id="PTHR21237:SF23">
    <property type="entry name" value="GRPE PROTEIN HOMOLOG, MITOCHONDRIAL"/>
    <property type="match status" value="1"/>
</dbReference>
<dbReference type="OrthoDB" id="9812586at2"/>
<evidence type="ECO:0000256" key="1">
    <source>
        <dbReference type="ARBA" id="ARBA00009054"/>
    </source>
</evidence>
<dbReference type="Proteomes" id="UP000319374">
    <property type="component" value="Chromosome"/>
</dbReference>
<evidence type="ECO:0000256" key="3">
    <source>
        <dbReference type="HAMAP-Rule" id="MF_01151"/>
    </source>
</evidence>
<dbReference type="Gene3D" id="3.90.20.20">
    <property type="match status" value="1"/>
</dbReference>
<comment type="subunit">
    <text evidence="3">Homodimer.</text>
</comment>
<sequence length="202" mass="22183">MKKKEVYNEAVSGDEGFSAGDGYPSCDGEPCANVADDAEDATATMAVGGETSEPEAAVELEAVVAEWQDKYLRLQAEFDNYRKRTLREKMDLVQTGGRDVLLAMLPVRDDVQRALAAMEKSDDVEALRSGVLLISQKFTEALRQKGVTEIEVKDKDFDAEYCEAVARFAAGEEKKGKVIDVVQTGYMLGERVLRFAKVVVGE</sequence>
<protein>
    <recommendedName>
        <fullName evidence="3 4">Protein GrpE</fullName>
    </recommendedName>
    <alternativeName>
        <fullName evidence="3">HSP-70 cofactor</fullName>
    </alternativeName>
</protein>
<keyword evidence="6" id="KW-0175">Coiled coil</keyword>
<organism evidence="7 8">
    <name type="scientific">Alistipes dispar</name>
    <dbReference type="NCBI Taxonomy" id="2585119"/>
    <lineage>
        <taxon>Bacteria</taxon>
        <taxon>Pseudomonadati</taxon>
        <taxon>Bacteroidota</taxon>
        <taxon>Bacteroidia</taxon>
        <taxon>Bacteroidales</taxon>
        <taxon>Rikenellaceae</taxon>
        <taxon>Alistipes</taxon>
    </lineage>
</organism>
<dbReference type="PRINTS" id="PR00773">
    <property type="entry name" value="GRPEPROTEIN"/>
</dbReference>
<evidence type="ECO:0000313" key="8">
    <source>
        <dbReference type="Proteomes" id="UP000319374"/>
    </source>
</evidence>
<dbReference type="CDD" id="cd00446">
    <property type="entry name" value="GrpE"/>
    <property type="match status" value="1"/>
</dbReference>
<keyword evidence="3 4" id="KW-0346">Stress response</keyword>
<dbReference type="GO" id="GO:0000774">
    <property type="term" value="F:adenyl-nucleotide exchange factor activity"/>
    <property type="evidence" value="ECO:0007669"/>
    <property type="project" value="InterPro"/>
</dbReference>
<dbReference type="SUPFAM" id="SSF51064">
    <property type="entry name" value="Head domain of nucleotide exchange factor GrpE"/>
    <property type="match status" value="1"/>
</dbReference>
<dbReference type="HAMAP" id="MF_01151">
    <property type="entry name" value="GrpE"/>
    <property type="match status" value="1"/>
</dbReference>